<dbReference type="PROSITE" id="PS50005">
    <property type="entry name" value="TPR"/>
    <property type="match status" value="4"/>
</dbReference>
<evidence type="ECO:0000256" key="3">
    <source>
        <dbReference type="SAM" id="MobiDB-lite"/>
    </source>
</evidence>
<feature type="repeat" description="TPR" evidence="1">
    <location>
        <begin position="249"/>
        <end position="282"/>
    </location>
</feature>
<feature type="compositionally biased region" description="Low complexity" evidence="3">
    <location>
        <begin position="591"/>
        <end position="607"/>
    </location>
</feature>
<feature type="region of interest" description="Disordered" evidence="3">
    <location>
        <begin position="591"/>
        <end position="690"/>
    </location>
</feature>
<proteinExistence type="predicted"/>
<dbReference type="Gene3D" id="1.25.40.10">
    <property type="entry name" value="Tetratricopeptide repeat domain"/>
    <property type="match status" value="3"/>
</dbReference>
<feature type="compositionally biased region" description="Basic residues" evidence="3">
    <location>
        <begin position="651"/>
        <end position="661"/>
    </location>
</feature>
<keyword evidence="1" id="KW-0802">TPR repeat</keyword>
<keyword evidence="4" id="KW-1185">Reference proteome</keyword>
<protein>
    <submittedName>
        <fullName evidence="5">Tetratricopeptide repeat protein 24-like</fullName>
    </submittedName>
</protein>
<feature type="region of interest" description="Disordered" evidence="3">
    <location>
        <begin position="1"/>
        <end position="39"/>
    </location>
</feature>
<dbReference type="PANTHER" id="PTHR47050:SF1">
    <property type="entry name" value="TETRATRICOPEPTIDE REPEAT PROTEIN 24-LIKE"/>
    <property type="match status" value="1"/>
</dbReference>
<dbReference type="InterPro" id="IPR019734">
    <property type="entry name" value="TPR_rpt"/>
</dbReference>
<feature type="repeat" description="TPR" evidence="1">
    <location>
        <begin position="129"/>
        <end position="162"/>
    </location>
</feature>
<gene>
    <name evidence="5" type="primary">LOC102802728</name>
</gene>
<name>A0ABM0MUW9_SACKO</name>
<keyword evidence="2" id="KW-0175">Coiled coil</keyword>
<dbReference type="SUPFAM" id="SSF48452">
    <property type="entry name" value="TPR-like"/>
    <property type="match status" value="2"/>
</dbReference>
<evidence type="ECO:0000256" key="2">
    <source>
        <dbReference type="SAM" id="Coils"/>
    </source>
</evidence>
<feature type="compositionally biased region" description="Basic and acidic residues" evidence="3">
    <location>
        <begin position="620"/>
        <end position="642"/>
    </location>
</feature>
<feature type="compositionally biased region" description="Basic residues" evidence="3">
    <location>
        <begin position="484"/>
        <end position="497"/>
    </location>
</feature>
<feature type="repeat" description="TPR" evidence="1">
    <location>
        <begin position="169"/>
        <end position="202"/>
    </location>
</feature>
<feature type="compositionally biased region" description="Pro residues" evidence="3">
    <location>
        <begin position="711"/>
        <end position="724"/>
    </location>
</feature>
<evidence type="ECO:0000313" key="5">
    <source>
        <dbReference type="RefSeq" id="XP_006823810.1"/>
    </source>
</evidence>
<dbReference type="InterPro" id="IPR024812">
    <property type="entry name" value="TPR_24"/>
</dbReference>
<accession>A0ABM0MUW9</accession>
<evidence type="ECO:0000313" key="4">
    <source>
        <dbReference type="Proteomes" id="UP000694865"/>
    </source>
</evidence>
<reference evidence="5" key="1">
    <citation type="submission" date="2025-08" db="UniProtKB">
        <authorList>
            <consortium name="RefSeq"/>
        </authorList>
    </citation>
    <scope>IDENTIFICATION</scope>
    <source>
        <tissue evidence="5">Testes</tissue>
    </source>
</reference>
<dbReference type="PANTHER" id="PTHR47050">
    <property type="entry name" value="TETRATRICOPEPTIDE REPEAT PROTEIN 24"/>
    <property type="match status" value="1"/>
</dbReference>
<feature type="region of interest" description="Disordered" evidence="3">
    <location>
        <begin position="477"/>
        <end position="507"/>
    </location>
</feature>
<sequence length="806" mass="90256">MDVQADMFHPGTQTTKSPQISPRREIRALPRESIPPETRTPRQTFLYTDIDKYTKTGNEELSNGHMNKATEAFEHAYNRAVELSEAFTVRACAFNLGAVYIATGQPQRGIELLEKAVPPENTKDSESNGDLFYNFGLAHYALQSYNEAIQNYEKAIQEYTEERNVLMVSETHCKLGTVYKYLKKFSQAEQEYQKAAEKYRDVNDVLKQITVLCDQAKCLMHTKDTISTIKILDDCLQLCGQQEQISKLGKIYHDLGLGYVQIKEFSKAVQCFELALPLVRGIHGDKKREAVILQNLGAVYNSLGDYQRALRFHETAASLHNELGDRNGQGQCFSNLAFAFSQLGDYESAGESYLHSLQAAKDAGDKKSQWQSYEGLAAVSFQQGNIEKAISQYKHALMILSQSHQMDTVDQERLVAKLSDALEYQIAGSYRVWGDRHVQPVRKHQLRMGDNTVTSNTATMTSPNRFVPTIIETQASIREYRPASRGKSKKRRKKRFGERHQASSDEENFQTIALGMEEYSTDSDMSVIRARTQSNSSVASSPTKRIERKPMNGVTKQVIVAKEDVKQPIVTSQAKKSTSKTKHLVDYQLGSSSSSSSLVSVTSATGSDENDLTMTAATTTDKRNLGATYEEPKKSDEIDETQRVTPPYSTVKKRNSKKHKQVMIYSPSTDDSSCDTDSGSESSIQKGKEQANETLYETLPMGTLGNTVPIREPPPPPSKEPPALPKRQPTMVKDGNFSTFPTSPLEEMPRGNRERTLYDMANQDQTVNVATTSSNDNTQPVSKTFYLYTVLLVDVVGPWLGWSTLF</sequence>
<feature type="compositionally biased region" description="Polar residues" evidence="3">
    <location>
        <begin position="11"/>
        <end position="20"/>
    </location>
</feature>
<dbReference type="InterPro" id="IPR011990">
    <property type="entry name" value="TPR-like_helical_dom_sf"/>
</dbReference>
<dbReference type="Pfam" id="PF13424">
    <property type="entry name" value="TPR_12"/>
    <property type="match status" value="2"/>
</dbReference>
<dbReference type="GeneID" id="102802728"/>
<dbReference type="Proteomes" id="UP000694865">
    <property type="component" value="Unplaced"/>
</dbReference>
<organism evidence="4 5">
    <name type="scientific">Saccoglossus kowalevskii</name>
    <name type="common">Acorn worm</name>
    <dbReference type="NCBI Taxonomy" id="10224"/>
    <lineage>
        <taxon>Eukaryota</taxon>
        <taxon>Metazoa</taxon>
        <taxon>Hemichordata</taxon>
        <taxon>Enteropneusta</taxon>
        <taxon>Harrimaniidae</taxon>
        <taxon>Saccoglossus</taxon>
    </lineage>
</organism>
<dbReference type="SMART" id="SM00028">
    <property type="entry name" value="TPR"/>
    <property type="match status" value="7"/>
</dbReference>
<feature type="repeat" description="TPR" evidence="1">
    <location>
        <begin position="290"/>
        <end position="323"/>
    </location>
</feature>
<dbReference type="RefSeq" id="XP_006823810.1">
    <property type="nucleotide sequence ID" value="XM_006823747.1"/>
</dbReference>
<feature type="compositionally biased region" description="Low complexity" evidence="3">
    <location>
        <begin position="666"/>
        <end position="683"/>
    </location>
</feature>
<feature type="region of interest" description="Disordered" evidence="3">
    <location>
        <begin position="706"/>
        <end position="749"/>
    </location>
</feature>
<feature type="coiled-coil region" evidence="2">
    <location>
        <begin position="142"/>
        <end position="205"/>
    </location>
</feature>
<evidence type="ECO:0000256" key="1">
    <source>
        <dbReference type="PROSITE-ProRule" id="PRU00339"/>
    </source>
</evidence>